<name>M1DYB8_SOLTU</name>
<keyword evidence="2" id="KW-1185">Reference proteome</keyword>
<dbReference type="PaxDb" id="4113-PGSC0003DMT400096393"/>
<protein>
    <submittedName>
        <fullName evidence="1">Uncharacterized protein</fullName>
    </submittedName>
</protein>
<dbReference type="AlphaFoldDB" id="M1DYB8"/>
<dbReference type="Proteomes" id="UP000011115">
    <property type="component" value="Unassembled WGS sequence"/>
</dbReference>
<evidence type="ECO:0000313" key="2">
    <source>
        <dbReference type="Proteomes" id="UP000011115"/>
    </source>
</evidence>
<reference evidence="2" key="1">
    <citation type="journal article" date="2011" name="Nature">
        <title>Genome sequence and analysis of the tuber crop potato.</title>
        <authorList>
            <consortium name="The Potato Genome Sequencing Consortium"/>
        </authorList>
    </citation>
    <scope>NUCLEOTIDE SEQUENCE [LARGE SCALE GENOMIC DNA]</scope>
    <source>
        <strain evidence="2">cv. DM1-3 516 R44</strain>
    </source>
</reference>
<sequence length="65" mass="7204">MEIRVDRGYALECLGGDGRSPLKAEFLLWVVVIHRCSGEAYCFSEVDIVWACRQVSIGAGDVQDN</sequence>
<proteinExistence type="predicted"/>
<organism evidence="1 2">
    <name type="scientific">Solanum tuberosum</name>
    <name type="common">Potato</name>
    <dbReference type="NCBI Taxonomy" id="4113"/>
    <lineage>
        <taxon>Eukaryota</taxon>
        <taxon>Viridiplantae</taxon>
        <taxon>Streptophyta</taxon>
        <taxon>Embryophyta</taxon>
        <taxon>Tracheophyta</taxon>
        <taxon>Spermatophyta</taxon>
        <taxon>Magnoliopsida</taxon>
        <taxon>eudicotyledons</taxon>
        <taxon>Gunneridae</taxon>
        <taxon>Pentapetalae</taxon>
        <taxon>asterids</taxon>
        <taxon>lamiids</taxon>
        <taxon>Solanales</taxon>
        <taxon>Solanaceae</taxon>
        <taxon>Solanoideae</taxon>
        <taxon>Solaneae</taxon>
        <taxon>Solanum</taxon>
    </lineage>
</organism>
<dbReference type="InParanoid" id="M1DYB8"/>
<accession>M1DYB8</accession>
<reference evidence="1" key="2">
    <citation type="submission" date="2015-06" db="UniProtKB">
        <authorList>
            <consortium name="EnsemblPlants"/>
        </authorList>
    </citation>
    <scope>IDENTIFICATION</scope>
    <source>
        <strain evidence="1">DM1-3 516 R44</strain>
    </source>
</reference>
<evidence type="ECO:0000313" key="1">
    <source>
        <dbReference type="EnsemblPlants" id="PGSC0003DMT400096393"/>
    </source>
</evidence>
<dbReference type="HOGENOM" id="CLU_2854119_0_0_1"/>
<dbReference type="EnsemblPlants" id="PGSC0003DMT400096393">
    <property type="protein sequence ID" value="PGSC0003DMT400096393"/>
    <property type="gene ID" value="PGSC0003DMG400045964"/>
</dbReference>
<dbReference type="Gramene" id="PGSC0003DMT400096393">
    <property type="protein sequence ID" value="PGSC0003DMT400096393"/>
    <property type="gene ID" value="PGSC0003DMG400045964"/>
</dbReference>